<dbReference type="PANTHER" id="PTHR43046">
    <property type="entry name" value="GDP-MANNOSE MANNOSYL HYDROLASE"/>
    <property type="match status" value="1"/>
</dbReference>
<dbReference type="Gene3D" id="3.90.79.10">
    <property type="entry name" value="Nucleoside Triphosphate Pyrophosphohydrolase"/>
    <property type="match status" value="1"/>
</dbReference>
<dbReference type="InterPro" id="IPR000086">
    <property type="entry name" value="NUDIX_hydrolase_dom"/>
</dbReference>
<dbReference type="CDD" id="cd03673">
    <property type="entry name" value="NUDIX_Ap6A_hydrolase"/>
    <property type="match status" value="1"/>
</dbReference>
<evidence type="ECO:0000256" key="3">
    <source>
        <dbReference type="RuleBase" id="RU003476"/>
    </source>
</evidence>
<sequence>MPIKIIAAGGLVTNENNELLMIFRRGKWDLPKGKLDDGESIPECAVREVAEETGISDITLGELIGLTYHEYYDKWQNSDAIKETHWYAMKVTGSPVPVPQEEEHIEKIIWANDEAVSNCLKNSYKNIEDIIARFKGQS</sequence>
<dbReference type="PROSITE" id="PS51462">
    <property type="entry name" value="NUDIX"/>
    <property type="match status" value="1"/>
</dbReference>
<evidence type="ECO:0000313" key="6">
    <source>
        <dbReference type="Proteomes" id="UP000628448"/>
    </source>
</evidence>
<dbReference type="RefSeq" id="WP_196988808.1">
    <property type="nucleotide sequence ID" value="NZ_JADWYR010000001.1"/>
</dbReference>
<organism evidence="5 6">
    <name type="scientific">Panacibacter microcysteis</name>
    <dbReference type="NCBI Taxonomy" id="2793269"/>
    <lineage>
        <taxon>Bacteria</taxon>
        <taxon>Pseudomonadati</taxon>
        <taxon>Bacteroidota</taxon>
        <taxon>Chitinophagia</taxon>
        <taxon>Chitinophagales</taxon>
        <taxon>Chitinophagaceae</taxon>
        <taxon>Panacibacter</taxon>
    </lineage>
</organism>
<gene>
    <name evidence="5" type="ORF">I5907_00580</name>
</gene>
<dbReference type="InterPro" id="IPR020084">
    <property type="entry name" value="NUDIX_hydrolase_CS"/>
</dbReference>
<comment type="similarity">
    <text evidence="3">Belongs to the Nudix hydrolase family.</text>
</comment>
<evidence type="ECO:0000259" key="4">
    <source>
        <dbReference type="PROSITE" id="PS51462"/>
    </source>
</evidence>
<comment type="caution">
    <text evidence="5">The sequence shown here is derived from an EMBL/GenBank/DDBJ whole genome shotgun (WGS) entry which is preliminary data.</text>
</comment>
<dbReference type="Pfam" id="PF00293">
    <property type="entry name" value="NUDIX"/>
    <property type="match status" value="1"/>
</dbReference>
<dbReference type="InterPro" id="IPR020476">
    <property type="entry name" value="Nudix_hydrolase"/>
</dbReference>
<name>A0A931GWY4_9BACT</name>
<dbReference type="InterPro" id="IPR015797">
    <property type="entry name" value="NUDIX_hydrolase-like_dom_sf"/>
</dbReference>
<dbReference type="PROSITE" id="PS00893">
    <property type="entry name" value="NUDIX_BOX"/>
    <property type="match status" value="1"/>
</dbReference>
<keyword evidence="6" id="KW-1185">Reference proteome</keyword>
<evidence type="ECO:0000256" key="1">
    <source>
        <dbReference type="ARBA" id="ARBA00001946"/>
    </source>
</evidence>
<feature type="domain" description="Nudix hydrolase" evidence="4">
    <location>
        <begin position="3"/>
        <end position="134"/>
    </location>
</feature>
<dbReference type="PRINTS" id="PR00502">
    <property type="entry name" value="NUDIXFAMILY"/>
</dbReference>
<protein>
    <submittedName>
        <fullName evidence="5">NUDIX domain-containing protein</fullName>
    </submittedName>
</protein>
<dbReference type="GO" id="GO:0016787">
    <property type="term" value="F:hydrolase activity"/>
    <property type="evidence" value="ECO:0007669"/>
    <property type="project" value="UniProtKB-KW"/>
</dbReference>
<dbReference type="Proteomes" id="UP000628448">
    <property type="component" value="Unassembled WGS sequence"/>
</dbReference>
<accession>A0A931GWY4</accession>
<dbReference type="EMBL" id="JADWYR010000001">
    <property type="protein sequence ID" value="MBG9374714.1"/>
    <property type="molecule type" value="Genomic_DNA"/>
</dbReference>
<evidence type="ECO:0000313" key="5">
    <source>
        <dbReference type="EMBL" id="MBG9374714.1"/>
    </source>
</evidence>
<keyword evidence="2 3" id="KW-0378">Hydrolase</keyword>
<dbReference type="SUPFAM" id="SSF55811">
    <property type="entry name" value="Nudix"/>
    <property type="match status" value="1"/>
</dbReference>
<comment type="cofactor">
    <cofactor evidence="1">
        <name>Mg(2+)</name>
        <dbReference type="ChEBI" id="CHEBI:18420"/>
    </cofactor>
</comment>
<proteinExistence type="inferred from homology"/>
<dbReference type="PANTHER" id="PTHR43046:SF2">
    <property type="entry name" value="8-OXO-DGTP DIPHOSPHATASE-RELATED"/>
    <property type="match status" value="1"/>
</dbReference>
<reference evidence="5" key="1">
    <citation type="submission" date="2020-11" db="EMBL/GenBank/DDBJ databases">
        <title>Bacterial whole genome sequence for Panacibacter sp. DH6.</title>
        <authorList>
            <person name="Le V."/>
            <person name="Ko S."/>
            <person name="Ahn C.-Y."/>
            <person name="Oh H.-M."/>
        </authorList>
    </citation>
    <scope>NUCLEOTIDE SEQUENCE</scope>
    <source>
        <strain evidence="5">DH6</strain>
    </source>
</reference>
<dbReference type="AlphaFoldDB" id="A0A931GWY4"/>
<evidence type="ECO:0000256" key="2">
    <source>
        <dbReference type="ARBA" id="ARBA00022801"/>
    </source>
</evidence>